<dbReference type="AlphaFoldDB" id="A0A9P6UJM2"/>
<reference evidence="3" key="1">
    <citation type="journal article" date="2020" name="Fungal Divers.">
        <title>Resolving the Mortierellaceae phylogeny through synthesis of multi-gene phylogenetics and phylogenomics.</title>
        <authorList>
            <person name="Vandepol N."/>
            <person name="Liber J."/>
            <person name="Desiro A."/>
            <person name="Na H."/>
            <person name="Kennedy M."/>
            <person name="Barry K."/>
            <person name="Grigoriev I.V."/>
            <person name="Miller A.N."/>
            <person name="O'Donnell K."/>
            <person name="Stajich J.E."/>
            <person name="Bonito G."/>
        </authorList>
    </citation>
    <scope>NUCLEOTIDE SEQUENCE</scope>
    <source>
        <strain evidence="3">REB-010B</strain>
    </source>
</reference>
<name>A0A9P6UJM2_9FUNG</name>
<accession>A0A9P6UJM2</accession>
<evidence type="ECO:0000313" key="4">
    <source>
        <dbReference type="Proteomes" id="UP000738325"/>
    </source>
</evidence>
<evidence type="ECO:0000313" key="3">
    <source>
        <dbReference type="EMBL" id="KAG0305442.1"/>
    </source>
</evidence>
<gene>
    <name evidence="3" type="ORF">BGZ99_002069</name>
</gene>
<feature type="signal peptide" evidence="2">
    <location>
        <begin position="1"/>
        <end position="24"/>
    </location>
</feature>
<comment type="caution">
    <text evidence="3">The sequence shown here is derived from an EMBL/GenBank/DDBJ whole genome shotgun (WGS) entry which is preliminary data.</text>
</comment>
<sequence>MKFSAPFSVLPLLAILLLACLVQADDPDSEVSVEAPGDFYRCRNDCFYRYNPRNHCRRNDRRCYYYWQDRLDFCYRRCQRYSGGGGPSYGGPGDGDGGPGNGGPGNGGGGGNGGGNGGGGNGGGGNGGGRN</sequence>
<feature type="chain" id="PRO_5040405753" evidence="2">
    <location>
        <begin position="25"/>
        <end position="131"/>
    </location>
</feature>
<feature type="region of interest" description="Disordered" evidence="1">
    <location>
        <begin position="86"/>
        <end position="131"/>
    </location>
</feature>
<organism evidence="3 4">
    <name type="scientific">Dissophora globulifera</name>
    <dbReference type="NCBI Taxonomy" id="979702"/>
    <lineage>
        <taxon>Eukaryota</taxon>
        <taxon>Fungi</taxon>
        <taxon>Fungi incertae sedis</taxon>
        <taxon>Mucoromycota</taxon>
        <taxon>Mortierellomycotina</taxon>
        <taxon>Mortierellomycetes</taxon>
        <taxon>Mortierellales</taxon>
        <taxon>Mortierellaceae</taxon>
        <taxon>Dissophora</taxon>
    </lineage>
</organism>
<keyword evidence="4" id="KW-1185">Reference proteome</keyword>
<evidence type="ECO:0000256" key="2">
    <source>
        <dbReference type="SAM" id="SignalP"/>
    </source>
</evidence>
<dbReference type="PROSITE" id="PS51257">
    <property type="entry name" value="PROKAR_LIPOPROTEIN"/>
    <property type="match status" value="1"/>
</dbReference>
<dbReference type="Proteomes" id="UP000738325">
    <property type="component" value="Unassembled WGS sequence"/>
</dbReference>
<evidence type="ECO:0000256" key="1">
    <source>
        <dbReference type="SAM" id="MobiDB-lite"/>
    </source>
</evidence>
<proteinExistence type="predicted"/>
<dbReference type="EMBL" id="JAAAIP010001586">
    <property type="protein sequence ID" value="KAG0305442.1"/>
    <property type="molecule type" value="Genomic_DNA"/>
</dbReference>
<protein>
    <submittedName>
        <fullName evidence="3">Uncharacterized protein</fullName>
    </submittedName>
</protein>
<keyword evidence="2" id="KW-0732">Signal</keyword>